<feature type="transmembrane region" description="Helical" evidence="8">
    <location>
        <begin position="12"/>
        <end position="33"/>
    </location>
</feature>
<evidence type="ECO:0000256" key="3">
    <source>
        <dbReference type="ARBA" id="ARBA00022989"/>
    </source>
</evidence>
<dbReference type="Proteomes" id="UP001600894">
    <property type="component" value="Unassembled WGS sequence"/>
</dbReference>
<proteinExistence type="predicted"/>
<dbReference type="Gene3D" id="3.30.1490.480">
    <property type="entry name" value="Endolytic murein transglycosylase"/>
    <property type="match status" value="1"/>
</dbReference>
<keyword evidence="5" id="KW-0456">Lyase</keyword>
<evidence type="ECO:0000256" key="7">
    <source>
        <dbReference type="SAM" id="MobiDB-lite"/>
    </source>
</evidence>
<evidence type="ECO:0000313" key="9">
    <source>
        <dbReference type="EMBL" id="GAA6267710.1"/>
    </source>
</evidence>
<protein>
    <submittedName>
        <fullName evidence="9">Uncharacterized protein</fullName>
    </submittedName>
</protein>
<evidence type="ECO:0000256" key="2">
    <source>
        <dbReference type="ARBA" id="ARBA00022692"/>
    </source>
</evidence>
<evidence type="ECO:0000256" key="8">
    <source>
        <dbReference type="SAM" id="Phobius"/>
    </source>
</evidence>
<comment type="caution">
    <text evidence="9">The sequence shown here is derived from an EMBL/GenBank/DDBJ whole genome shotgun (WGS) entry which is preliminary data.</text>
</comment>
<keyword evidence="1" id="KW-1003">Cell membrane</keyword>
<dbReference type="RefSeq" id="WP_176254233.1">
    <property type="nucleotide sequence ID" value="NZ_BAABXL010000001.1"/>
</dbReference>
<name>A0ABQ0AUK8_9FIRM</name>
<dbReference type="PANTHER" id="PTHR30518">
    <property type="entry name" value="ENDOLYTIC MUREIN TRANSGLYCOSYLASE"/>
    <property type="match status" value="1"/>
</dbReference>
<dbReference type="EMBL" id="BAABXL010000001">
    <property type="protein sequence ID" value="GAA6267710.1"/>
    <property type="molecule type" value="Genomic_DNA"/>
</dbReference>
<sequence length="211" mass="23314">MSRRTREINRITTAIITISIKLMVLALLVLLLYEAVVRGFAFGHEIFYAEAAEAAPGRNITFVVKDKETVEKVAGELKKKGLIKNEFAFQFQSRFYDYGNIYPGTYELNTSMTSKEILQELNTEPEDREGNEETSVQTGKASQAKDDSSSAAAGTESSQNQKAGANNQSKRAGSGETESFASEKKGDKTDSSSEAYQEDEEYGGWIEDAEE</sequence>
<evidence type="ECO:0000256" key="4">
    <source>
        <dbReference type="ARBA" id="ARBA00023136"/>
    </source>
</evidence>
<feature type="compositionally biased region" description="Basic and acidic residues" evidence="7">
    <location>
        <begin position="181"/>
        <end position="191"/>
    </location>
</feature>
<feature type="region of interest" description="Disordered" evidence="7">
    <location>
        <begin position="120"/>
        <end position="211"/>
    </location>
</feature>
<gene>
    <name evidence="9" type="ORF">F130042H8_07700</name>
</gene>
<keyword evidence="4 8" id="KW-0472">Membrane</keyword>
<keyword evidence="3 8" id="KW-1133">Transmembrane helix</keyword>
<keyword evidence="10" id="KW-1185">Reference proteome</keyword>
<keyword evidence="2 8" id="KW-0812">Transmembrane</keyword>
<dbReference type="Pfam" id="PF02618">
    <property type="entry name" value="YceG"/>
    <property type="match status" value="1"/>
</dbReference>
<evidence type="ECO:0000256" key="6">
    <source>
        <dbReference type="ARBA" id="ARBA00023316"/>
    </source>
</evidence>
<dbReference type="PANTHER" id="PTHR30518:SF2">
    <property type="entry name" value="ENDOLYTIC MUREIN TRANSGLYCOSYLASE"/>
    <property type="match status" value="1"/>
</dbReference>
<organism evidence="9 10">
    <name type="scientific">Enterocloster alcoholdehydrogenati</name>
    <dbReference type="NCBI Taxonomy" id="2547410"/>
    <lineage>
        <taxon>Bacteria</taxon>
        <taxon>Bacillati</taxon>
        <taxon>Bacillota</taxon>
        <taxon>Clostridia</taxon>
        <taxon>Lachnospirales</taxon>
        <taxon>Lachnospiraceae</taxon>
        <taxon>Enterocloster</taxon>
    </lineage>
</organism>
<feature type="compositionally biased region" description="Acidic residues" evidence="7">
    <location>
        <begin position="123"/>
        <end position="132"/>
    </location>
</feature>
<evidence type="ECO:0000256" key="5">
    <source>
        <dbReference type="ARBA" id="ARBA00023239"/>
    </source>
</evidence>
<evidence type="ECO:0000313" key="10">
    <source>
        <dbReference type="Proteomes" id="UP001600894"/>
    </source>
</evidence>
<keyword evidence="6" id="KW-0961">Cell wall biogenesis/degradation</keyword>
<evidence type="ECO:0000256" key="1">
    <source>
        <dbReference type="ARBA" id="ARBA00022475"/>
    </source>
</evidence>
<feature type="compositionally biased region" description="Polar residues" evidence="7">
    <location>
        <begin position="155"/>
        <end position="180"/>
    </location>
</feature>
<accession>A0ABQ0AUK8</accession>
<feature type="compositionally biased region" description="Acidic residues" evidence="7">
    <location>
        <begin position="196"/>
        <end position="211"/>
    </location>
</feature>
<dbReference type="InterPro" id="IPR003770">
    <property type="entry name" value="MLTG-like"/>
</dbReference>
<reference evidence="9 10" key="1">
    <citation type="submission" date="2024-04" db="EMBL/GenBank/DDBJ databases">
        <title>Defined microbial consortia suppress multidrug-resistant proinflammatory Enterobacteriaceae via ecological control.</title>
        <authorList>
            <person name="Furuichi M."/>
            <person name="Kawaguchi T."/>
            <person name="Pust M."/>
            <person name="Yasuma K."/>
            <person name="Plichta D."/>
            <person name="Hasegawa N."/>
            <person name="Ohya T."/>
            <person name="Bhattarai S."/>
            <person name="Sasajima S."/>
            <person name="Aoto Y."/>
            <person name="Tuganbaev T."/>
            <person name="Yaginuma M."/>
            <person name="Ueda M."/>
            <person name="Okahashi N."/>
            <person name="Amafuji K."/>
            <person name="Kiridooshi Y."/>
            <person name="Sugita K."/>
            <person name="Strazar M."/>
            <person name="Skelly A."/>
            <person name="Suda W."/>
            <person name="Hattori M."/>
            <person name="Nakamoto N."/>
            <person name="Caballero S."/>
            <person name="Norman J."/>
            <person name="Olle B."/>
            <person name="Tanoue T."/>
            <person name="Arita M."/>
            <person name="Bucci V."/>
            <person name="Atarashi K."/>
            <person name="Xavier R."/>
            <person name="Honda K."/>
        </authorList>
    </citation>
    <scope>NUCLEOTIDE SEQUENCE [LARGE SCALE GENOMIC DNA]</scope>
    <source>
        <strain evidence="10">f13</strain>
    </source>
</reference>